<keyword evidence="1" id="KW-1133">Transmembrane helix</keyword>
<dbReference type="Proteomes" id="UP000024001">
    <property type="component" value="Unassembled WGS sequence"/>
</dbReference>
<dbReference type="OrthoDB" id="5109978at2"/>
<dbReference type="AlphaFoldDB" id="A0A031FS23"/>
<evidence type="ECO:0000256" key="1">
    <source>
        <dbReference type="SAM" id="Phobius"/>
    </source>
</evidence>
<dbReference type="RefSeq" id="WP_036311681.1">
    <property type="nucleotide sequence ID" value="NZ_JFYO01000005.1"/>
</dbReference>
<reference evidence="2 3" key="1">
    <citation type="submission" date="2014-03" db="EMBL/GenBank/DDBJ databases">
        <title>Draft Genome Sequences of 13 Willow Endophytes.</title>
        <authorList>
            <person name="Gan H.Y."/>
            <person name="Gan H.M."/>
            <person name="Savka M.A."/>
            <person name="Hudson A.O."/>
        </authorList>
    </citation>
    <scope>NUCLEOTIDE SEQUENCE [LARGE SCALE GENOMIC DNA]</scope>
    <source>
        <strain evidence="2 3">RIT293</strain>
    </source>
</reference>
<comment type="caution">
    <text evidence="2">The sequence shown here is derived from an EMBL/GenBank/DDBJ whole genome shotgun (WGS) entry which is preliminary data.</text>
</comment>
<dbReference type="EMBL" id="JFYO01000005">
    <property type="protein sequence ID" value="EZP27629.1"/>
    <property type="molecule type" value="Genomic_DNA"/>
</dbReference>
<gene>
    <name evidence="2" type="ORF">BW34_01618</name>
</gene>
<protein>
    <submittedName>
        <fullName evidence="2">Uncharacterized protein</fullName>
    </submittedName>
</protein>
<evidence type="ECO:0000313" key="2">
    <source>
        <dbReference type="EMBL" id="EZP27629.1"/>
    </source>
</evidence>
<feature type="transmembrane region" description="Helical" evidence="1">
    <location>
        <begin position="12"/>
        <end position="34"/>
    </location>
</feature>
<keyword evidence="3" id="KW-1185">Reference proteome</keyword>
<evidence type="ECO:0000313" key="3">
    <source>
        <dbReference type="Proteomes" id="UP000024001"/>
    </source>
</evidence>
<dbReference type="PATRIC" id="fig|273677.3.peg.1601"/>
<organism evidence="2 3">
    <name type="scientific">Microbacterium oleivorans</name>
    <dbReference type="NCBI Taxonomy" id="273677"/>
    <lineage>
        <taxon>Bacteria</taxon>
        <taxon>Bacillati</taxon>
        <taxon>Actinomycetota</taxon>
        <taxon>Actinomycetes</taxon>
        <taxon>Micrococcales</taxon>
        <taxon>Microbacteriaceae</taxon>
        <taxon>Microbacterium</taxon>
    </lineage>
</organism>
<proteinExistence type="predicted"/>
<sequence>MSTADARIRRFSTITWLGGSAVAVVLAFVIFPFVGINPATGELLLHNPNDYEYRPWTDPDAQEVRVEGGEVIGTAASGYLDLSAGDDVWVVGPLRGDEERSVGVYHQRDTRSTEGDARPAYLGSISGRSSEVLVAGETDGRVWFAPRLNGWRADLTRETPISIEDGVATGEGSALLSYTGDALSARFTFEGEGFFIVDALFPGEVARLVRIVDSVDVRQSWPAKGRVIFRVEADEGSGPWKITLDEPATGTP</sequence>
<keyword evidence="1" id="KW-0472">Membrane</keyword>
<accession>A0A031FS23</accession>
<name>A0A031FS23_9MICO</name>
<keyword evidence="1" id="KW-0812">Transmembrane</keyword>